<evidence type="ECO:0000259" key="3">
    <source>
        <dbReference type="PROSITE" id="PS50930"/>
    </source>
</evidence>
<sequence>MSIRVCIVDDELPAIQLLSNFVERTPGLQLVAAETESAIAMEKISNGIIKADVTFLDIQMPVVTGIRMAPIIMDKCLIVFSTAHGKFAQEAFDLNAVDYLKKVFDYPRFLQAVNKIKLAMAMRTAHVPTQFKIKLAKKGVHAIINEEDIVSIESQNGYVIFKTFEEDYKSPDFTLEKTLQILSPDYFMQVHRSFIINMKKIKKVINKTVMMNNDYVVPIGESFEKEFFERFHSRT</sequence>
<evidence type="ECO:0000256" key="1">
    <source>
        <dbReference type="PROSITE-ProRule" id="PRU00169"/>
    </source>
</evidence>
<dbReference type="Gene3D" id="2.40.50.1020">
    <property type="entry name" value="LytTr DNA-binding domain"/>
    <property type="match status" value="1"/>
</dbReference>
<dbReference type="SMART" id="SM00850">
    <property type="entry name" value="LytTR"/>
    <property type="match status" value="1"/>
</dbReference>
<dbReference type="InterPro" id="IPR011006">
    <property type="entry name" value="CheY-like_superfamily"/>
</dbReference>
<proteinExistence type="predicted"/>
<feature type="domain" description="HTH LytTR-type" evidence="3">
    <location>
        <begin position="133"/>
        <end position="233"/>
    </location>
</feature>
<reference evidence="4 5" key="1">
    <citation type="submission" date="2016-10" db="EMBL/GenBank/DDBJ databases">
        <authorList>
            <person name="de Groot N.N."/>
        </authorList>
    </citation>
    <scope>NUCLEOTIDE SEQUENCE [LARGE SCALE GENOMIC DNA]</scope>
    <source>
        <strain evidence="4 5">47C3B</strain>
    </source>
</reference>
<protein>
    <submittedName>
        <fullName evidence="4">Two component transcriptional regulator, LytTR family</fullName>
    </submittedName>
</protein>
<dbReference type="PROSITE" id="PS50930">
    <property type="entry name" value="HTH_LYTTR"/>
    <property type="match status" value="1"/>
</dbReference>
<dbReference type="Proteomes" id="UP000199072">
    <property type="component" value="Unassembled WGS sequence"/>
</dbReference>
<dbReference type="PANTHER" id="PTHR37299:SF1">
    <property type="entry name" value="STAGE 0 SPORULATION PROTEIN A HOMOLOG"/>
    <property type="match status" value="1"/>
</dbReference>
<feature type="modified residue" description="4-aspartylphosphate" evidence="1">
    <location>
        <position position="57"/>
    </location>
</feature>
<dbReference type="InterPro" id="IPR046947">
    <property type="entry name" value="LytR-like"/>
</dbReference>
<name>A0A1G7GHQ3_9SPHI</name>
<keyword evidence="1" id="KW-0597">Phosphoprotein</keyword>
<dbReference type="Gene3D" id="3.40.50.2300">
    <property type="match status" value="1"/>
</dbReference>
<dbReference type="GO" id="GO:0000156">
    <property type="term" value="F:phosphorelay response regulator activity"/>
    <property type="evidence" value="ECO:0007669"/>
    <property type="project" value="InterPro"/>
</dbReference>
<dbReference type="OrthoDB" id="9787344at2"/>
<accession>A0A1G7GHQ3</accession>
<keyword evidence="5" id="KW-1185">Reference proteome</keyword>
<dbReference type="STRING" id="1391627.SAMN05216464_110150"/>
<dbReference type="InterPro" id="IPR001789">
    <property type="entry name" value="Sig_transdc_resp-reg_receiver"/>
</dbReference>
<evidence type="ECO:0000259" key="2">
    <source>
        <dbReference type="PROSITE" id="PS50110"/>
    </source>
</evidence>
<feature type="domain" description="Response regulatory" evidence="2">
    <location>
        <begin position="4"/>
        <end position="117"/>
    </location>
</feature>
<dbReference type="PANTHER" id="PTHR37299">
    <property type="entry name" value="TRANSCRIPTIONAL REGULATOR-RELATED"/>
    <property type="match status" value="1"/>
</dbReference>
<evidence type="ECO:0000313" key="5">
    <source>
        <dbReference type="Proteomes" id="UP000199072"/>
    </source>
</evidence>
<evidence type="ECO:0000313" key="4">
    <source>
        <dbReference type="EMBL" id="SDE87644.1"/>
    </source>
</evidence>
<dbReference type="Pfam" id="PF04397">
    <property type="entry name" value="LytTR"/>
    <property type="match status" value="1"/>
</dbReference>
<dbReference type="GO" id="GO:0003677">
    <property type="term" value="F:DNA binding"/>
    <property type="evidence" value="ECO:0007669"/>
    <property type="project" value="InterPro"/>
</dbReference>
<dbReference type="InterPro" id="IPR007492">
    <property type="entry name" value="LytTR_DNA-bd_dom"/>
</dbReference>
<dbReference type="AlphaFoldDB" id="A0A1G7GHQ3"/>
<dbReference type="RefSeq" id="WP_091152054.1">
    <property type="nucleotide sequence ID" value="NZ_FNAI01000010.1"/>
</dbReference>
<organism evidence="4 5">
    <name type="scientific">Mucilaginibacter pineti</name>
    <dbReference type="NCBI Taxonomy" id="1391627"/>
    <lineage>
        <taxon>Bacteria</taxon>
        <taxon>Pseudomonadati</taxon>
        <taxon>Bacteroidota</taxon>
        <taxon>Sphingobacteriia</taxon>
        <taxon>Sphingobacteriales</taxon>
        <taxon>Sphingobacteriaceae</taxon>
        <taxon>Mucilaginibacter</taxon>
    </lineage>
</organism>
<dbReference type="EMBL" id="FNAI01000010">
    <property type="protein sequence ID" value="SDE87644.1"/>
    <property type="molecule type" value="Genomic_DNA"/>
</dbReference>
<dbReference type="SMART" id="SM00448">
    <property type="entry name" value="REC"/>
    <property type="match status" value="1"/>
</dbReference>
<gene>
    <name evidence="4" type="ORF">SAMN05216464_110150</name>
</gene>
<dbReference type="Pfam" id="PF00072">
    <property type="entry name" value="Response_reg"/>
    <property type="match status" value="1"/>
</dbReference>
<dbReference type="SUPFAM" id="SSF52172">
    <property type="entry name" value="CheY-like"/>
    <property type="match status" value="1"/>
</dbReference>
<dbReference type="PROSITE" id="PS50110">
    <property type="entry name" value="RESPONSE_REGULATORY"/>
    <property type="match status" value="1"/>
</dbReference>